<protein>
    <recommendedName>
        <fullName evidence="14">Protein kinase domain-containing protein</fullName>
    </recommendedName>
</protein>
<dbReference type="GO" id="GO:0005524">
    <property type="term" value="F:ATP binding"/>
    <property type="evidence" value="ECO:0007669"/>
    <property type="project" value="UniProtKB-UniRule"/>
</dbReference>
<evidence type="ECO:0000256" key="13">
    <source>
        <dbReference type="SAM" id="SignalP"/>
    </source>
</evidence>
<name>A0A8J5H7Q3_ZINOF</name>
<keyword evidence="5 13" id="KW-0732">Signal</keyword>
<reference evidence="15 16" key="1">
    <citation type="submission" date="2020-08" db="EMBL/GenBank/DDBJ databases">
        <title>Plant Genome Project.</title>
        <authorList>
            <person name="Zhang R.-G."/>
        </authorList>
    </citation>
    <scope>NUCLEOTIDE SEQUENCE [LARGE SCALE GENOMIC DNA]</scope>
    <source>
        <tissue evidence="15">Rhizome</tissue>
    </source>
</reference>
<evidence type="ECO:0000256" key="10">
    <source>
        <dbReference type="ARBA" id="ARBA00023136"/>
    </source>
</evidence>
<accession>A0A8J5H7Q3</accession>
<dbReference type="InterPro" id="IPR032872">
    <property type="entry name" value="WAK_assoc_C"/>
</dbReference>
<dbReference type="FunFam" id="1.10.510.10:FF:000590">
    <property type="entry name" value="PR5-like receptor kinase"/>
    <property type="match status" value="1"/>
</dbReference>
<dbReference type="InterPro" id="IPR025287">
    <property type="entry name" value="WAK_GUB"/>
</dbReference>
<sequence length="572" mass="63521">MSGAAVSLPLHVLVLCLLVLFLVPSRGDSSCPNSESAPCGNASISYPFWLSNDANQTSPYCGYHGFMLTCQSGIPILSLGDHNYRVLQINYTGTVVSLADDDVFSPAQESCPRLRQNVTLPSNVALSYAHTYNNLTFFFNCSNSDSKWSSNMIPCFQFNRSGTDIMRSYVFLGIPNEFDSSTDCSEVVIWPAMESHVGNQLVEGYAAVLCEGFELHWTGDINANCSHCKNSGVRRKKHALKIGVAIGKEPHEKNEQDIEDFILQYESTIPKRYTYSEIKRMTKSFSDKLGNGGYGSVFKGSLEDGRSVAVKIPSGSEGNGKEFMNEVASISRTSHVNIVGLLGFCLEGSKKVLVYEFMPNGSLEKYIFDDKPNTENNKLSWAQLYDIVLGIARGLDYLHRGCNTRIVHFDIKPHNILLDQDFSPKISDFGLAKMCIQKDSIISTMTVRGTPGYIAPEVSCRSVGAISSKSDVYSYGMLVLEMVRGRNNFNVSSDHTSEIHFPHWIYDNLDNYCNLTVPEVNSETEEMVRKMIVVGLWCIQIKPENRPSISLVVDMLEGGISVLQMPPKPEFS</sequence>
<dbReference type="SUPFAM" id="SSF56112">
    <property type="entry name" value="Protein kinase-like (PK-like)"/>
    <property type="match status" value="1"/>
</dbReference>
<evidence type="ECO:0000313" key="15">
    <source>
        <dbReference type="EMBL" id="KAG6522830.1"/>
    </source>
</evidence>
<evidence type="ECO:0000259" key="14">
    <source>
        <dbReference type="PROSITE" id="PS50011"/>
    </source>
</evidence>
<dbReference type="GO" id="GO:0004674">
    <property type="term" value="F:protein serine/threonine kinase activity"/>
    <property type="evidence" value="ECO:0007669"/>
    <property type="project" value="UniProtKB-KW"/>
</dbReference>
<dbReference type="Pfam" id="PF14380">
    <property type="entry name" value="WAK_assoc"/>
    <property type="match status" value="1"/>
</dbReference>
<gene>
    <name evidence="15" type="ORF">ZIOFF_019985</name>
</gene>
<keyword evidence="7" id="KW-0418">Kinase</keyword>
<keyword evidence="3" id="KW-0808">Transferase</keyword>
<feature type="binding site" evidence="12">
    <location>
        <position position="311"/>
    </location>
    <ligand>
        <name>ATP</name>
        <dbReference type="ChEBI" id="CHEBI:30616"/>
    </ligand>
</feature>
<keyword evidence="11" id="KW-0325">Glycoprotein</keyword>
<dbReference type="GO" id="GO:0016020">
    <property type="term" value="C:membrane"/>
    <property type="evidence" value="ECO:0007669"/>
    <property type="project" value="UniProtKB-SubCell"/>
</dbReference>
<dbReference type="Proteomes" id="UP000734854">
    <property type="component" value="Unassembled WGS sequence"/>
</dbReference>
<comment type="subcellular location">
    <subcellularLocation>
        <location evidence="1">Membrane</location>
        <topology evidence="1">Single-pass type I membrane protein</topology>
    </subcellularLocation>
</comment>
<evidence type="ECO:0000256" key="4">
    <source>
        <dbReference type="ARBA" id="ARBA00022692"/>
    </source>
</evidence>
<dbReference type="Pfam" id="PF13947">
    <property type="entry name" value="GUB_WAK_bind"/>
    <property type="match status" value="1"/>
</dbReference>
<dbReference type="GO" id="GO:0030247">
    <property type="term" value="F:polysaccharide binding"/>
    <property type="evidence" value="ECO:0007669"/>
    <property type="project" value="InterPro"/>
</dbReference>
<dbReference type="PROSITE" id="PS50011">
    <property type="entry name" value="PROTEIN_KINASE_DOM"/>
    <property type="match status" value="1"/>
</dbReference>
<evidence type="ECO:0000256" key="6">
    <source>
        <dbReference type="ARBA" id="ARBA00022741"/>
    </source>
</evidence>
<feature type="chain" id="PRO_5035326475" description="Protein kinase domain-containing protein" evidence="13">
    <location>
        <begin position="28"/>
        <end position="572"/>
    </location>
</feature>
<dbReference type="InterPro" id="IPR017441">
    <property type="entry name" value="Protein_kinase_ATP_BS"/>
</dbReference>
<dbReference type="EMBL" id="JACMSC010000005">
    <property type="protein sequence ID" value="KAG6522830.1"/>
    <property type="molecule type" value="Genomic_DNA"/>
</dbReference>
<keyword evidence="10" id="KW-0472">Membrane</keyword>
<dbReference type="InterPro" id="IPR045874">
    <property type="entry name" value="LRK10/LRL21-25-like"/>
</dbReference>
<keyword evidence="4" id="KW-0812">Transmembrane</keyword>
<proteinExistence type="predicted"/>
<evidence type="ECO:0000256" key="8">
    <source>
        <dbReference type="ARBA" id="ARBA00022840"/>
    </source>
</evidence>
<evidence type="ECO:0000256" key="12">
    <source>
        <dbReference type="PROSITE-ProRule" id="PRU10141"/>
    </source>
</evidence>
<feature type="signal peptide" evidence="13">
    <location>
        <begin position="1"/>
        <end position="27"/>
    </location>
</feature>
<organism evidence="15 16">
    <name type="scientific">Zingiber officinale</name>
    <name type="common">Ginger</name>
    <name type="synonym">Amomum zingiber</name>
    <dbReference type="NCBI Taxonomy" id="94328"/>
    <lineage>
        <taxon>Eukaryota</taxon>
        <taxon>Viridiplantae</taxon>
        <taxon>Streptophyta</taxon>
        <taxon>Embryophyta</taxon>
        <taxon>Tracheophyta</taxon>
        <taxon>Spermatophyta</taxon>
        <taxon>Magnoliopsida</taxon>
        <taxon>Liliopsida</taxon>
        <taxon>Zingiberales</taxon>
        <taxon>Zingiberaceae</taxon>
        <taxon>Zingiber</taxon>
    </lineage>
</organism>
<dbReference type="InterPro" id="IPR011009">
    <property type="entry name" value="Kinase-like_dom_sf"/>
</dbReference>
<evidence type="ECO:0000256" key="5">
    <source>
        <dbReference type="ARBA" id="ARBA00022729"/>
    </source>
</evidence>
<dbReference type="InterPro" id="IPR008271">
    <property type="entry name" value="Ser/Thr_kinase_AS"/>
</dbReference>
<dbReference type="Gene3D" id="1.10.510.10">
    <property type="entry name" value="Transferase(Phosphotransferase) domain 1"/>
    <property type="match status" value="1"/>
</dbReference>
<dbReference type="PROSITE" id="PS00107">
    <property type="entry name" value="PROTEIN_KINASE_ATP"/>
    <property type="match status" value="1"/>
</dbReference>
<keyword evidence="6 12" id="KW-0547">Nucleotide-binding</keyword>
<keyword evidence="2" id="KW-0723">Serine/threonine-protein kinase</keyword>
<dbReference type="Gene3D" id="3.30.200.20">
    <property type="entry name" value="Phosphorylase Kinase, domain 1"/>
    <property type="match status" value="1"/>
</dbReference>
<keyword evidence="9" id="KW-1133">Transmembrane helix</keyword>
<dbReference type="FunFam" id="3.30.200.20:FF:000178">
    <property type="entry name" value="serine/threonine-protein kinase PBS1-like"/>
    <property type="match status" value="1"/>
</dbReference>
<evidence type="ECO:0000256" key="11">
    <source>
        <dbReference type="ARBA" id="ARBA00023180"/>
    </source>
</evidence>
<evidence type="ECO:0000313" key="16">
    <source>
        <dbReference type="Proteomes" id="UP000734854"/>
    </source>
</evidence>
<keyword evidence="16" id="KW-1185">Reference proteome</keyword>
<dbReference type="PANTHER" id="PTHR27009">
    <property type="entry name" value="RUST RESISTANCE KINASE LR10-RELATED"/>
    <property type="match status" value="1"/>
</dbReference>
<comment type="caution">
    <text evidence="15">The sequence shown here is derived from an EMBL/GenBank/DDBJ whole genome shotgun (WGS) entry which is preliminary data.</text>
</comment>
<evidence type="ECO:0000256" key="7">
    <source>
        <dbReference type="ARBA" id="ARBA00022777"/>
    </source>
</evidence>
<dbReference type="Pfam" id="PF00069">
    <property type="entry name" value="Pkinase"/>
    <property type="match status" value="1"/>
</dbReference>
<dbReference type="AlphaFoldDB" id="A0A8J5H7Q3"/>
<dbReference type="PROSITE" id="PS00108">
    <property type="entry name" value="PROTEIN_KINASE_ST"/>
    <property type="match status" value="1"/>
</dbReference>
<evidence type="ECO:0000256" key="9">
    <source>
        <dbReference type="ARBA" id="ARBA00022989"/>
    </source>
</evidence>
<dbReference type="SMART" id="SM00220">
    <property type="entry name" value="S_TKc"/>
    <property type="match status" value="1"/>
</dbReference>
<evidence type="ECO:0000256" key="3">
    <source>
        <dbReference type="ARBA" id="ARBA00022679"/>
    </source>
</evidence>
<evidence type="ECO:0000256" key="1">
    <source>
        <dbReference type="ARBA" id="ARBA00004479"/>
    </source>
</evidence>
<dbReference type="InterPro" id="IPR000719">
    <property type="entry name" value="Prot_kinase_dom"/>
</dbReference>
<evidence type="ECO:0000256" key="2">
    <source>
        <dbReference type="ARBA" id="ARBA00022527"/>
    </source>
</evidence>
<feature type="domain" description="Protein kinase" evidence="14">
    <location>
        <begin position="283"/>
        <end position="563"/>
    </location>
</feature>
<keyword evidence="8 12" id="KW-0067">ATP-binding</keyword>